<evidence type="ECO:0000313" key="3">
    <source>
        <dbReference type="Proteomes" id="UP000424527"/>
    </source>
</evidence>
<feature type="compositionally biased region" description="Polar residues" evidence="1">
    <location>
        <begin position="227"/>
        <end position="240"/>
    </location>
</feature>
<keyword evidence="3" id="KW-1185">Reference proteome</keyword>
<accession>A0A6G0ISC9</accession>
<evidence type="ECO:0000313" key="2">
    <source>
        <dbReference type="EMBL" id="KAE8294181.1"/>
    </source>
</evidence>
<feature type="compositionally biased region" description="Polar residues" evidence="1">
    <location>
        <begin position="546"/>
        <end position="572"/>
    </location>
</feature>
<feature type="compositionally biased region" description="Basic and acidic residues" evidence="1">
    <location>
        <begin position="176"/>
        <end position="188"/>
    </location>
</feature>
<dbReference type="GO" id="GO:0034453">
    <property type="term" value="P:microtubule anchoring"/>
    <property type="evidence" value="ECO:0007669"/>
    <property type="project" value="InterPro"/>
</dbReference>
<feature type="region of interest" description="Disordered" evidence="1">
    <location>
        <begin position="412"/>
        <end position="484"/>
    </location>
</feature>
<dbReference type="AlphaFoldDB" id="A0A6G0ISC9"/>
<feature type="compositionally biased region" description="Basic and acidic residues" evidence="1">
    <location>
        <begin position="688"/>
        <end position="697"/>
    </location>
</feature>
<sequence length="761" mass="84880">MRSSRRIEVSVKSSAQQLTDHNIGTELTTAWKSLAQSKAALRHIENRLEAAPGTGVLMDSVMDPPKKKTSRTVRCREGQQADNNRGSSKHRRRSQQSPEKSSSRSPLRNTTQDSNVRRNNSVEFREPLASYREATPPPHPSTQLEAYSLQSVPASSYPSSSPPSDPLLSQLVYQRDNRDKQTDRDLDSTRSSALESTEVRYLNDQPALVTLRTIGNHHMGSIRRGDSTPSTSPGSASQRLENLRRHQPDDKLEKLKERIRRQRQHLEEAAEREKLLGYLEQPIPVGSHNAGTSKMPSAKIRKVAAAPPAPIYKGFNSTETKIRTPDGKVWKEEEFHNLSREIYRDLSRQFAESTRSRDQQKEQRSDRSKERRPPKPVRKVHRAASSSDLNAKPAVISPASWREGQKLVKMVLGPVPKLPREDRPQPTDGVSRTASRHRSSSDPRSESKPRSRPNSTERPHRGFRGQSKSQSTTTSTLSSAGQDKAPVGVSADLLSADIQGILDDLQLECKAAEREERARQRSRGGSNGRRGRGGSGSQTRTPVSAWGTTVGSSSRGCRSASPTSHRPETTNMADAGNKKRHYDADTVRQYISRQQEERKRRHAEEKRALREEAERRNQRLQELYRKQKEVVKTVALTSEAPVAPVQRRLQETYNKLLLEEAQLGEEATQTQPAAPSSQTRPMYQPSGESDKENKRLEAPQSPSSSDRSLNDHPPPPLSRNDLDVGVSSLLQPGHLSPAVRPMTGPSGNALVPSNDHLLSQL</sequence>
<dbReference type="InterPro" id="IPR028750">
    <property type="entry name" value="CEP350/CC187"/>
</dbReference>
<feature type="region of interest" description="Disordered" evidence="1">
    <location>
        <begin position="349"/>
        <end position="391"/>
    </location>
</feature>
<gene>
    <name evidence="2" type="ORF">D5F01_LYC07129</name>
</gene>
<comment type="caution">
    <text evidence="2">The sequence shown here is derived from an EMBL/GenBank/DDBJ whole genome shotgun (WGS) entry which is preliminary data.</text>
</comment>
<feature type="compositionally biased region" description="Polar residues" evidence="1">
    <location>
        <begin position="672"/>
        <end position="681"/>
    </location>
</feature>
<feature type="compositionally biased region" description="Basic and acidic residues" evidence="1">
    <location>
        <begin position="354"/>
        <end position="373"/>
    </location>
</feature>
<evidence type="ECO:0000256" key="1">
    <source>
        <dbReference type="SAM" id="MobiDB-lite"/>
    </source>
</evidence>
<feature type="region of interest" description="Disordered" evidence="1">
    <location>
        <begin position="218"/>
        <end position="251"/>
    </location>
</feature>
<feature type="compositionally biased region" description="Gly residues" evidence="1">
    <location>
        <begin position="525"/>
        <end position="536"/>
    </location>
</feature>
<dbReference type="EMBL" id="REGW02000007">
    <property type="protein sequence ID" value="KAE8294181.1"/>
    <property type="molecule type" value="Genomic_DNA"/>
</dbReference>
<dbReference type="GO" id="GO:0008017">
    <property type="term" value="F:microtubule binding"/>
    <property type="evidence" value="ECO:0007669"/>
    <property type="project" value="InterPro"/>
</dbReference>
<feature type="compositionally biased region" description="Low complexity" evidence="1">
    <location>
        <begin position="95"/>
        <end position="108"/>
    </location>
</feature>
<feature type="compositionally biased region" description="Basic and acidic residues" evidence="1">
    <location>
        <begin position="241"/>
        <end position="251"/>
    </location>
</feature>
<dbReference type="Proteomes" id="UP000424527">
    <property type="component" value="Unassembled WGS sequence"/>
</dbReference>
<feature type="region of interest" description="Disordered" evidence="1">
    <location>
        <begin position="664"/>
        <end position="761"/>
    </location>
</feature>
<dbReference type="GO" id="GO:0005813">
    <property type="term" value="C:centrosome"/>
    <property type="evidence" value="ECO:0007669"/>
    <property type="project" value="InterPro"/>
</dbReference>
<feature type="compositionally biased region" description="Polar residues" evidence="1">
    <location>
        <begin position="109"/>
        <end position="122"/>
    </location>
</feature>
<feature type="compositionally biased region" description="Low complexity" evidence="1">
    <location>
        <begin position="467"/>
        <end position="479"/>
    </location>
</feature>
<feature type="region of interest" description="Disordered" evidence="1">
    <location>
        <begin position="513"/>
        <end position="615"/>
    </location>
</feature>
<reference evidence="2 3" key="1">
    <citation type="submission" date="2019-07" db="EMBL/GenBank/DDBJ databases">
        <title>Chromosome genome assembly for large yellow croaker.</title>
        <authorList>
            <person name="Xiao S."/>
        </authorList>
    </citation>
    <scope>NUCLEOTIDE SEQUENCE [LARGE SCALE GENOMIC DNA]</scope>
    <source>
        <strain evidence="2">JMULYC20181020</strain>
        <tissue evidence="2">Muscle</tissue>
    </source>
</reference>
<feature type="region of interest" description="Disordered" evidence="1">
    <location>
        <begin position="50"/>
        <end position="122"/>
    </location>
</feature>
<name>A0A6G0ISC9_LARCR</name>
<feature type="region of interest" description="Disordered" evidence="1">
    <location>
        <begin position="176"/>
        <end position="195"/>
    </location>
</feature>
<feature type="compositionally biased region" description="Basic and acidic residues" evidence="1">
    <location>
        <begin position="439"/>
        <end position="460"/>
    </location>
</feature>
<dbReference type="PANTHER" id="PTHR13958:SF3">
    <property type="entry name" value="CAP-GLY DOMAIN-CONTAINING PROTEIN-RELATED"/>
    <property type="match status" value="1"/>
</dbReference>
<protein>
    <submittedName>
        <fullName evidence="2">Centrosome-associated protein 350</fullName>
    </submittedName>
</protein>
<organism evidence="2 3">
    <name type="scientific">Larimichthys crocea</name>
    <name type="common">Large yellow croaker</name>
    <name type="synonym">Pseudosciaena crocea</name>
    <dbReference type="NCBI Taxonomy" id="215358"/>
    <lineage>
        <taxon>Eukaryota</taxon>
        <taxon>Metazoa</taxon>
        <taxon>Chordata</taxon>
        <taxon>Craniata</taxon>
        <taxon>Vertebrata</taxon>
        <taxon>Euteleostomi</taxon>
        <taxon>Actinopterygii</taxon>
        <taxon>Neopterygii</taxon>
        <taxon>Teleostei</taxon>
        <taxon>Neoteleostei</taxon>
        <taxon>Acanthomorphata</taxon>
        <taxon>Eupercaria</taxon>
        <taxon>Sciaenidae</taxon>
        <taxon>Larimichthys</taxon>
    </lineage>
</organism>
<dbReference type="PANTHER" id="PTHR13958">
    <property type="entry name" value="CENTROSOME-ASSOCIATED PROTEIN 350"/>
    <property type="match status" value="1"/>
</dbReference>
<proteinExistence type="predicted"/>
<feature type="compositionally biased region" description="Basic and acidic residues" evidence="1">
    <location>
        <begin position="594"/>
        <end position="615"/>
    </location>
</feature>